<keyword evidence="2" id="KW-1185">Reference proteome</keyword>
<dbReference type="Proteomes" id="UP000050795">
    <property type="component" value="Unassembled WGS sequence"/>
</dbReference>
<accession>A0AA85ITX4</accession>
<dbReference type="InterPro" id="IPR016187">
    <property type="entry name" value="CTDL_fold"/>
</dbReference>
<dbReference type="AlphaFoldDB" id="A0AA85ITX4"/>
<evidence type="ECO:0000256" key="1">
    <source>
        <dbReference type="SAM" id="SignalP"/>
    </source>
</evidence>
<proteinExistence type="predicted"/>
<name>A0AA85ITX4_TRIRE</name>
<protein>
    <recommendedName>
        <fullName evidence="4">C-type lectin domain-containing protein</fullName>
    </recommendedName>
</protein>
<evidence type="ECO:0000313" key="3">
    <source>
        <dbReference type="WBParaSite" id="TREG1_112170.1"/>
    </source>
</evidence>
<sequence length="199" mass="22687">MPNLPLLQQLLWLTVLTFFPRKVNCQCNLTSEESKLDLNQYDPKTVLPSRGVGSSCAVMTRLALGGAWLTSLHKGDVLCPPQLPEVCYFIALNTSLTRNEGHKFCSQLGLTLWRPWSLKEEIIMKSIMNSLNVSELIINVKVVDRYTIMDMDGNHITHDHFRIVPDFTPEMCFYFSKASTYWIIREDCVIPSLVICSTD</sequence>
<keyword evidence="1" id="KW-0732">Signal</keyword>
<dbReference type="WBParaSite" id="TREG1_112170.1">
    <property type="protein sequence ID" value="TREG1_112170.1"/>
    <property type="gene ID" value="TREG1_112170"/>
</dbReference>
<feature type="chain" id="PRO_5041679956" description="C-type lectin domain-containing protein" evidence="1">
    <location>
        <begin position="26"/>
        <end position="199"/>
    </location>
</feature>
<evidence type="ECO:0008006" key="4">
    <source>
        <dbReference type="Google" id="ProtNLM"/>
    </source>
</evidence>
<dbReference type="SUPFAM" id="SSF56436">
    <property type="entry name" value="C-type lectin-like"/>
    <property type="match status" value="1"/>
</dbReference>
<reference evidence="2" key="1">
    <citation type="submission" date="2022-06" db="EMBL/GenBank/DDBJ databases">
        <authorList>
            <person name="Berger JAMES D."/>
            <person name="Berger JAMES D."/>
        </authorList>
    </citation>
    <scope>NUCLEOTIDE SEQUENCE [LARGE SCALE GENOMIC DNA]</scope>
</reference>
<organism evidence="2 3">
    <name type="scientific">Trichobilharzia regenti</name>
    <name type="common">Nasal bird schistosome</name>
    <dbReference type="NCBI Taxonomy" id="157069"/>
    <lineage>
        <taxon>Eukaryota</taxon>
        <taxon>Metazoa</taxon>
        <taxon>Spiralia</taxon>
        <taxon>Lophotrochozoa</taxon>
        <taxon>Platyhelminthes</taxon>
        <taxon>Trematoda</taxon>
        <taxon>Digenea</taxon>
        <taxon>Strigeidida</taxon>
        <taxon>Schistosomatoidea</taxon>
        <taxon>Schistosomatidae</taxon>
        <taxon>Trichobilharzia</taxon>
    </lineage>
</organism>
<reference evidence="3" key="2">
    <citation type="submission" date="2023-11" db="UniProtKB">
        <authorList>
            <consortium name="WormBaseParasite"/>
        </authorList>
    </citation>
    <scope>IDENTIFICATION</scope>
</reference>
<feature type="signal peptide" evidence="1">
    <location>
        <begin position="1"/>
        <end position="25"/>
    </location>
</feature>
<evidence type="ECO:0000313" key="2">
    <source>
        <dbReference type="Proteomes" id="UP000050795"/>
    </source>
</evidence>